<accession>A0A0E9SV97</accession>
<protein>
    <submittedName>
        <fullName evidence="1">Uncharacterized protein</fullName>
    </submittedName>
</protein>
<evidence type="ECO:0000313" key="1">
    <source>
        <dbReference type="EMBL" id="JAH45187.1"/>
    </source>
</evidence>
<proteinExistence type="predicted"/>
<reference evidence="1" key="2">
    <citation type="journal article" date="2015" name="Fish Shellfish Immunol.">
        <title>Early steps in the European eel (Anguilla anguilla)-Vibrio vulnificus interaction in the gills: Role of the RtxA13 toxin.</title>
        <authorList>
            <person name="Callol A."/>
            <person name="Pajuelo D."/>
            <person name="Ebbesson L."/>
            <person name="Teles M."/>
            <person name="MacKenzie S."/>
            <person name="Amaro C."/>
        </authorList>
    </citation>
    <scope>NUCLEOTIDE SEQUENCE</scope>
</reference>
<dbReference type="EMBL" id="GBXM01063390">
    <property type="protein sequence ID" value="JAH45187.1"/>
    <property type="molecule type" value="Transcribed_RNA"/>
</dbReference>
<reference evidence="1" key="1">
    <citation type="submission" date="2014-11" db="EMBL/GenBank/DDBJ databases">
        <authorList>
            <person name="Amaro Gonzalez C."/>
        </authorList>
    </citation>
    <scope>NUCLEOTIDE SEQUENCE</scope>
</reference>
<name>A0A0E9SV97_ANGAN</name>
<sequence length="24" mass="2760">MSLMALSDIFSVLLTRYFIGHDVM</sequence>
<organism evidence="1">
    <name type="scientific">Anguilla anguilla</name>
    <name type="common">European freshwater eel</name>
    <name type="synonym">Muraena anguilla</name>
    <dbReference type="NCBI Taxonomy" id="7936"/>
    <lineage>
        <taxon>Eukaryota</taxon>
        <taxon>Metazoa</taxon>
        <taxon>Chordata</taxon>
        <taxon>Craniata</taxon>
        <taxon>Vertebrata</taxon>
        <taxon>Euteleostomi</taxon>
        <taxon>Actinopterygii</taxon>
        <taxon>Neopterygii</taxon>
        <taxon>Teleostei</taxon>
        <taxon>Anguilliformes</taxon>
        <taxon>Anguillidae</taxon>
        <taxon>Anguilla</taxon>
    </lineage>
</organism>
<dbReference type="AlphaFoldDB" id="A0A0E9SV97"/>